<keyword evidence="2" id="KW-1185">Reference proteome</keyword>
<reference evidence="1" key="2">
    <citation type="submission" date="2020-06" db="EMBL/GenBank/DDBJ databases">
        <title>Helianthus annuus Genome sequencing and assembly Release 2.</title>
        <authorList>
            <person name="Gouzy J."/>
            <person name="Langlade N."/>
            <person name="Munos S."/>
        </authorList>
    </citation>
    <scope>NUCLEOTIDE SEQUENCE</scope>
    <source>
        <tissue evidence="1">Leaves</tissue>
    </source>
</reference>
<dbReference type="EMBL" id="MNCJ02000324">
    <property type="protein sequence ID" value="KAF5792146.1"/>
    <property type="molecule type" value="Genomic_DNA"/>
</dbReference>
<dbReference type="Gramene" id="mRNA:HanXRQr2_Chr09g0402741">
    <property type="protein sequence ID" value="CDS:HanXRQr2_Chr09g0402741.1"/>
    <property type="gene ID" value="HanXRQr2_Chr09g0402741"/>
</dbReference>
<accession>A0A9K3I8B8</accession>
<evidence type="ECO:0000313" key="1">
    <source>
        <dbReference type="EMBL" id="KAF5792146.1"/>
    </source>
</evidence>
<organism evidence="1 2">
    <name type="scientific">Helianthus annuus</name>
    <name type="common">Common sunflower</name>
    <dbReference type="NCBI Taxonomy" id="4232"/>
    <lineage>
        <taxon>Eukaryota</taxon>
        <taxon>Viridiplantae</taxon>
        <taxon>Streptophyta</taxon>
        <taxon>Embryophyta</taxon>
        <taxon>Tracheophyta</taxon>
        <taxon>Spermatophyta</taxon>
        <taxon>Magnoliopsida</taxon>
        <taxon>eudicotyledons</taxon>
        <taxon>Gunneridae</taxon>
        <taxon>Pentapetalae</taxon>
        <taxon>asterids</taxon>
        <taxon>campanulids</taxon>
        <taxon>Asterales</taxon>
        <taxon>Asteraceae</taxon>
        <taxon>Asteroideae</taxon>
        <taxon>Heliantheae alliance</taxon>
        <taxon>Heliantheae</taxon>
        <taxon>Helianthus</taxon>
    </lineage>
</organism>
<gene>
    <name evidence="1" type="ORF">HanXRQr2_Chr09g0402741</name>
</gene>
<proteinExistence type="predicted"/>
<dbReference type="Proteomes" id="UP000215914">
    <property type="component" value="Unassembled WGS sequence"/>
</dbReference>
<evidence type="ECO:0000313" key="2">
    <source>
        <dbReference type="Proteomes" id="UP000215914"/>
    </source>
</evidence>
<protein>
    <submittedName>
        <fullName evidence="1">Uncharacterized protein</fullName>
    </submittedName>
</protein>
<reference evidence="1" key="1">
    <citation type="journal article" date="2017" name="Nature">
        <title>The sunflower genome provides insights into oil metabolism, flowering and Asterid evolution.</title>
        <authorList>
            <person name="Badouin H."/>
            <person name="Gouzy J."/>
            <person name="Grassa C.J."/>
            <person name="Murat F."/>
            <person name="Staton S.E."/>
            <person name="Cottret L."/>
            <person name="Lelandais-Briere C."/>
            <person name="Owens G.L."/>
            <person name="Carrere S."/>
            <person name="Mayjonade B."/>
            <person name="Legrand L."/>
            <person name="Gill N."/>
            <person name="Kane N.C."/>
            <person name="Bowers J.E."/>
            <person name="Hubner S."/>
            <person name="Bellec A."/>
            <person name="Berard A."/>
            <person name="Berges H."/>
            <person name="Blanchet N."/>
            <person name="Boniface M.C."/>
            <person name="Brunel D."/>
            <person name="Catrice O."/>
            <person name="Chaidir N."/>
            <person name="Claudel C."/>
            <person name="Donnadieu C."/>
            <person name="Faraut T."/>
            <person name="Fievet G."/>
            <person name="Helmstetter N."/>
            <person name="King M."/>
            <person name="Knapp S.J."/>
            <person name="Lai Z."/>
            <person name="Le Paslier M.C."/>
            <person name="Lippi Y."/>
            <person name="Lorenzon L."/>
            <person name="Mandel J.R."/>
            <person name="Marage G."/>
            <person name="Marchand G."/>
            <person name="Marquand E."/>
            <person name="Bret-Mestries E."/>
            <person name="Morien E."/>
            <person name="Nambeesan S."/>
            <person name="Nguyen T."/>
            <person name="Pegot-Espagnet P."/>
            <person name="Pouilly N."/>
            <person name="Raftis F."/>
            <person name="Sallet E."/>
            <person name="Schiex T."/>
            <person name="Thomas J."/>
            <person name="Vandecasteele C."/>
            <person name="Vares D."/>
            <person name="Vear F."/>
            <person name="Vautrin S."/>
            <person name="Crespi M."/>
            <person name="Mangin B."/>
            <person name="Burke J.M."/>
            <person name="Salse J."/>
            <person name="Munos S."/>
            <person name="Vincourt P."/>
            <person name="Rieseberg L.H."/>
            <person name="Langlade N.B."/>
        </authorList>
    </citation>
    <scope>NUCLEOTIDE SEQUENCE</scope>
    <source>
        <tissue evidence="1">Leaves</tissue>
    </source>
</reference>
<sequence>MLITGFIFLNLIQKKPIPSMNLSRDWIKNSNTQKCDNMVIDGAIYSALNEIQPM</sequence>
<name>A0A9K3I8B8_HELAN</name>
<comment type="caution">
    <text evidence="1">The sequence shown here is derived from an EMBL/GenBank/DDBJ whole genome shotgun (WGS) entry which is preliminary data.</text>
</comment>
<dbReference type="AlphaFoldDB" id="A0A9K3I8B8"/>